<comment type="caution">
    <text evidence="1">The sequence shown here is derived from an EMBL/GenBank/DDBJ whole genome shotgun (WGS) entry which is preliminary data.</text>
</comment>
<organism evidence="1 2">
    <name type="scientific">Sphingobacterium kyonggiense</name>
    <dbReference type="NCBI Taxonomy" id="714075"/>
    <lineage>
        <taxon>Bacteria</taxon>
        <taxon>Pseudomonadati</taxon>
        <taxon>Bacteroidota</taxon>
        <taxon>Sphingobacteriia</taxon>
        <taxon>Sphingobacteriales</taxon>
        <taxon>Sphingobacteriaceae</taxon>
        <taxon>Sphingobacterium</taxon>
    </lineage>
</organism>
<evidence type="ECO:0000313" key="1">
    <source>
        <dbReference type="EMBL" id="GAA4137933.1"/>
    </source>
</evidence>
<keyword evidence="2" id="KW-1185">Reference proteome</keyword>
<gene>
    <name evidence="1" type="ORF">GCM10022216_14510</name>
</gene>
<accession>A0ABP7YL54</accession>
<dbReference type="RefSeq" id="WP_344673957.1">
    <property type="nucleotide sequence ID" value="NZ_BAAAZI010000006.1"/>
</dbReference>
<evidence type="ECO:0000313" key="2">
    <source>
        <dbReference type="Proteomes" id="UP001500101"/>
    </source>
</evidence>
<sequence length="92" mass="10595">MTIFEAIAEMRKLSKEGKSFSFTFMTYSLSRNETKGIAEVKNARLKPRGKVEHNQYAQLLEEYVDINTGEAKRFWQCCLLSFNGTSLKFASE</sequence>
<name>A0ABP7YL54_9SPHI</name>
<proteinExistence type="predicted"/>
<dbReference type="Proteomes" id="UP001500101">
    <property type="component" value="Unassembled WGS sequence"/>
</dbReference>
<dbReference type="EMBL" id="BAAAZI010000006">
    <property type="protein sequence ID" value="GAA4137933.1"/>
    <property type="molecule type" value="Genomic_DNA"/>
</dbReference>
<reference evidence="2" key="1">
    <citation type="journal article" date="2019" name="Int. J. Syst. Evol. Microbiol.">
        <title>The Global Catalogue of Microorganisms (GCM) 10K type strain sequencing project: providing services to taxonomists for standard genome sequencing and annotation.</title>
        <authorList>
            <consortium name="The Broad Institute Genomics Platform"/>
            <consortium name="The Broad Institute Genome Sequencing Center for Infectious Disease"/>
            <person name="Wu L."/>
            <person name="Ma J."/>
        </authorList>
    </citation>
    <scope>NUCLEOTIDE SEQUENCE [LARGE SCALE GENOMIC DNA]</scope>
    <source>
        <strain evidence="2">JCM 16704</strain>
    </source>
</reference>
<protein>
    <submittedName>
        <fullName evidence="1">Uncharacterized protein</fullName>
    </submittedName>
</protein>